<organism evidence="6 7">
    <name type="scientific">Spiroplasma clarkii</name>
    <dbReference type="NCBI Taxonomy" id="2139"/>
    <lineage>
        <taxon>Bacteria</taxon>
        <taxon>Bacillati</taxon>
        <taxon>Mycoplasmatota</taxon>
        <taxon>Mollicutes</taxon>
        <taxon>Entomoplasmatales</taxon>
        <taxon>Spiroplasmataceae</taxon>
        <taxon>Spiroplasma</taxon>
    </lineage>
</organism>
<feature type="transmembrane region" description="Helical" evidence="5">
    <location>
        <begin position="277"/>
        <end position="296"/>
    </location>
</feature>
<evidence type="ECO:0000313" key="7">
    <source>
        <dbReference type="Proteomes" id="UP000231179"/>
    </source>
</evidence>
<dbReference type="AlphaFoldDB" id="A0A1Y0L076"/>
<evidence type="ECO:0000313" key="6">
    <source>
        <dbReference type="EMBL" id="ATX70840.1"/>
    </source>
</evidence>
<evidence type="ECO:0000256" key="5">
    <source>
        <dbReference type="SAM" id="Phobius"/>
    </source>
</evidence>
<dbReference type="InterPro" id="IPR035952">
    <property type="entry name" value="Rhomboid-like_sf"/>
</dbReference>
<dbReference type="Proteomes" id="UP000231179">
    <property type="component" value="Chromosome"/>
</dbReference>
<sequence>MSMNFNELKLSLVDYLIRVERYKPSKLSDEKTSYLVNKRQSKKIVVVTIGVPMENDRKLQEIKTNISNGKRERIETLTIAVTSDNLKGAVCVEDLEEAKIKLKDYFSKIVKLTTALPDEKQYTDEEILDQLQNPSNSTNQKLKDLISSMNNRSAVSIIFSVFFIIMPLVTYVLWIYLSRADEDLLNSFVASLFFGGSTKALTIDAGQYWRILTYGFNNINYGIFIAPVQIIFAILVVIKTARYTEKIIGSWKFAFIIFATYILTGLFVTILMPTVQIAGIMVFVISVISVLGVTTWNKKRNAISIYSNSRFLLPLIAVLVYMIFLPHGDVVSILAALALSSAITLFFTYDYKHIDLFLGIPIIIVAGFLFVPLIGLIMESNGLVYNEIVARSLLVGVRKWVFNVDKVNTILNENLGWRYFIANSSGDFVIQPFM</sequence>
<comment type="subcellular location">
    <subcellularLocation>
        <location evidence="1">Membrane</location>
        <topology evidence="1">Multi-pass membrane protein</topology>
    </subcellularLocation>
</comment>
<protein>
    <submittedName>
        <fullName evidence="6">Uncharacterized protein</fullName>
    </submittedName>
</protein>
<feature type="transmembrane region" description="Helical" evidence="5">
    <location>
        <begin position="154"/>
        <end position="177"/>
    </location>
</feature>
<reference evidence="6 7" key="1">
    <citation type="submission" date="2017-11" db="EMBL/GenBank/DDBJ databases">
        <title>Complete genome sequence of Spiroplasma clarkii CN-5 (DSM 19994).</title>
        <authorList>
            <person name="Tsai Y.-M."/>
            <person name="Chang A."/>
            <person name="Lo W.-S."/>
            <person name="Kuo C.-H."/>
        </authorList>
    </citation>
    <scope>NUCLEOTIDE SEQUENCE [LARGE SCALE GENOMIC DNA]</scope>
    <source>
        <strain evidence="6 7">CN-5</strain>
    </source>
</reference>
<feature type="transmembrane region" description="Helical" evidence="5">
    <location>
        <begin position="219"/>
        <end position="238"/>
    </location>
</feature>
<keyword evidence="4 5" id="KW-0472">Membrane</keyword>
<gene>
    <name evidence="6" type="ORF">SCLAR_v1c05210</name>
</gene>
<feature type="transmembrane region" description="Helical" evidence="5">
    <location>
        <begin position="330"/>
        <end position="349"/>
    </location>
</feature>
<name>A0A1Y0L076_9MOLU</name>
<accession>A0A1Y0L076</accession>
<keyword evidence="3 5" id="KW-1133">Transmembrane helix</keyword>
<dbReference type="EMBL" id="CP024870">
    <property type="protein sequence ID" value="ATX70840.1"/>
    <property type="molecule type" value="Genomic_DNA"/>
</dbReference>
<dbReference type="KEGG" id="scla:SCLARK_00793"/>
<keyword evidence="2 5" id="KW-0812">Transmembrane</keyword>
<proteinExistence type="predicted"/>
<feature type="transmembrane region" description="Helical" evidence="5">
    <location>
        <begin position="303"/>
        <end position="324"/>
    </location>
</feature>
<evidence type="ECO:0000256" key="1">
    <source>
        <dbReference type="ARBA" id="ARBA00004141"/>
    </source>
</evidence>
<feature type="transmembrane region" description="Helical" evidence="5">
    <location>
        <begin position="250"/>
        <end position="271"/>
    </location>
</feature>
<dbReference type="GO" id="GO:0016020">
    <property type="term" value="C:membrane"/>
    <property type="evidence" value="ECO:0007669"/>
    <property type="project" value="UniProtKB-SubCell"/>
</dbReference>
<evidence type="ECO:0000256" key="3">
    <source>
        <dbReference type="ARBA" id="ARBA00022989"/>
    </source>
</evidence>
<feature type="transmembrane region" description="Helical" evidence="5">
    <location>
        <begin position="356"/>
        <end position="378"/>
    </location>
</feature>
<evidence type="ECO:0000256" key="4">
    <source>
        <dbReference type="ARBA" id="ARBA00023136"/>
    </source>
</evidence>
<evidence type="ECO:0000256" key="2">
    <source>
        <dbReference type="ARBA" id="ARBA00022692"/>
    </source>
</evidence>
<keyword evidence="7" id="KW-1185">Reference proteome</keyword>
<dbReference type="SUPFAM" id="SSF144091">
    <property type="entry name" value="Rhomboid-like"/>
    <property type="match status" value="1"/>
</dbReference>